<dbReference type="RefSeq" id="WP_155282976.1">
    <property type="nucleotide sequence ID" value="NZ_AP019831.1"/>
</dbReference>
<name>A0A510K2M0_9FUSO</name>
<dbReference type="EMBL" id="AP019831">
    <property type="protein sequence ID" value="BBM45744.1"/>
    <property type="molecule type" value="Genomic_DNA"/>
</dbReference>
<keyword evidence="1" id="KW-0175">Coiled coil</keyword>
<evidence type="ECO:0000313" key="3">
    <source>
        <dbReference type="EMBL" id="BBM45744.1"/>
    </source>
</evidence>
<evidence type="ECO:0000256" key="2">
    <source>
        <dbReference type="SAM" id="Phobius"/>
    </source>
</evidence>
<dbReference type="OrthoDB" id="82338at2"/>
<gene>
    <name evidence="3" type="ORF">JMUB3870_1864</name>
</gene>
<keyword evidence="2" id="KW-1133">Transmembrane helix</keyword>
<keyword evidence="4" id="KW-1185">Reference proteome</keyword>
<evidence type="ECO:0000256" key="1">
    <source>
        <dbReference type="SAM" id="Coils"/>
    </source>
</evidence>
<reference evidence="3 4" key="1">
    <citation type="submission" date="2019-07" db="EMBL/GenBank/DDBJ databases">
        <title>Complete Genome Sequence of Leptotrichia trevisanii Strain JMUB3870.</title>
        <authorList>
            <person name="Watanabe S."/>
            <person name="Cui L."/>
        </authorList>
    </citation>
    <scope>NUCLEOTIDE SEQUENCE [LARGE SCALE GENOMIC DNA]</scope>
    <source>
        <strain evidence="3 4">JMUB3870</strain>
    </source>
</reference>
<keyword evidence="2" id="KW-0472">Membrane</keyword>
<evidence type="ECO:0000313" key="4">
    <source>
        <dbReference type="Proteomes" id="UP000422644"/>
    </source>
</evidence>
<feature type="transmembrane region" description="Helical" evidence="2">
    <location>
        <begin position="326"/>
        <end position="346"/>
    </location>
</feature>
<organism evidence="3 4">
    <name type="scientific">Leptotrichia trevisanii</name>
    <dbReference type="NCBI Taxonomy" id="109328"/>
    <lineage>
        <taxon>Bacteria</taxon>
        <taxon>Fusobacteriati</taxon>
        <taxon>Fusobacteriota</taxon>
        <taxon>Fusobacteriia</taxon>
        <taxon>Fusobacteriales</taxon>
        <taxon>Leptotrichiaceae</taxon>
        <taxon>Leptotrichia</taxon>
    </lineage>
</organism>
<proteinExistence type="predicted"/>
<keyword evidence="2" id="KW-0812">Transmembrane</keyword>
<dbReference type="Proteomes" id="UP000422644">
    <property type="component" value="Chromosome"/>
</dbReference>
<sequence length="473" mass="55459">MGEKIKIYIRSKNKIYIYFNEEIYFFENQELEMALESFFEENQFEKNMKAAVILHFSYFLFGNFGENVEKSDKKENDVENLGKKSIKLEDISEIFKKKISFVNRKLVINHLENQFLDIYLDKREITKVKNCLKKYQMVISELKIDFDAVYSYYRDRTFEISQNENFDKNFENNDDFFKHQENFQNATGAVEGVQETGIIKNSNIDRNFGEIEEIDINEKSSDNWGFFDNGVKSGNKGDRIEILQIGEENSLRILIEDEKIAEVEKIELKIEDVDDAENFDFGDMIVVGSGENDVKVVFAGAELSDNPDFMKKTAIFDKESVKNIKLSDVVIAGIFIIAYFLIYNSIPLQKKTVENEIIQKEIKSLEKDYLKKKAEEIPDYSKELATLHETDGAIKRREYYSVIKFLVENSKNGIDYTKINYENAKWTVQGEMENFNNFERFENNILRKYPNSELGYLKDNDTATVFEYVVESF</sequence>
<accession>A0A510K2M0</accession>
<feature type="coiled-coil region" evidence="1">
    <location>
        <begin position="348"/>
        <end position="375"/>
    </location>
</feature>
<dbReference type="AlphaFoldDB" id="A0A510K2M0"/>
<protein>
    <submittedName>
        <fullName evidence="3">Uncharacterized protein</fullName>
    </submittedName>
</protein>